<dbReference type="Proteomes" id="UP000282087">
    <property type="component" value="Unassembled WGS sequence"/>
</dbReference>
<comment type="caution">
    <text evidence="2">The sequence shown here is derived from an EMBL/GenBank/DDBJ whole genome shotgun (WGS) entry which is preliminary data.</text>
</comment>
<dbReference type="Proteomes" id="UP000286097">
    <property type="component" value="Unassembled WGS sequence"/>
</dbReference>
<dbReference type="AlphaFoldDB" id="A0A3M6VDK8"/>
<sequence>MRFNLFLLLVTLTCIACDGIVASSKDLIQVKTLDTNSQRERTDGIRRKLREEVVETDIADLEERMRIGEGELFEKVTETLGKLEGGAETLVPNADVMAKKIGALEKRTKSARLKQGVTEENELIGSSQPKRDANAAIHASEGEINAVNLAQGGATDTTHLGNEHEDGAGKEITVFRQKSYKEPRKYGFKSALKMAAKLLYTRIRDKLKPRRYKRWHSTKY</sequence>
<feature type="chain" id="PRO_5036085745" description="RxLR effector protein" evidence="1">
    <location>
        <begin position="23"/>
        <end position="220"/>
    </location>
</feature>
<evidence type="ECO:0000313" key="3">
    <source>
        <dbReference type="EMBL" id="RQM08928.1"/>
    </source>
</evidence>
<evidence type="ECO:0000313" key="4">
    <source>
        <dbReference type="Proteomes" id="UP000282087"/>
    </source>
</evidence>
<organism evidence="2 4">
    <name type="scientific">Peronospora effusa</name>
    <dbReference type="NCBI Taxonomy" id="542832"/>
    <lineage>
        <taxon>Eukaryota</taxon>
        <taxon>Sar</taxon>
        <taxon>Stramenopiles</taxon>
        <taxon>Oomycota</taxon>
        <taxon>Peronosporomycetes</taxon>
        <taxon>Peronosporales</taxon>
        <taxon>Peronosporaceae</taxon>
        <taxon>Peronospora</taxon>
    </lineage>
</organism>
<keyword evidence="1" id="KW-0732">Signal</keyword>
<gene>
    <name evidence="3" type="ORF">DD237_007921</name>
    <name evidence="2" type="ORF">DD238_007770</name>
</gene>
<evidence type="ECO:0000313" key="5">
    <source>
        <dbReference type="Proteomes" id="UP000286097"/>
    </source>
</evidence>
<dbReference type="EMBL" id="QLLG01000660">
    <property type="protein sequence ID" value="RMX62400.1"/>
    <property type="molecule type" value="Genomic_DNA"/>
</dbReference>
<proteinExistence type="predicted"/>
<reference evidence="4 5" key="1">
    <citation type="submission" date="2018-06" db="EMBL/GenBank/DDBJ databases">
        <title>Comparative genomics of downy mildews reveals potential adaptations to biotrophy.</title>
        <authorList>
            <person name="Fletcher K."/>
            <person name="Klosterman S.J."/>
            <person name="Derevnina L."/>
            <person name="Martin F."/>
            <person name="Koike S."/>
            <person name="Reyes Chin-Wo S."/>
            <person name="Mou B."/>
            <person name="Michelmore R."/>
        </authorList>
    </citation>
    <scope>NUCLEOTIDE SEQUENCE [LARGE SCALE GENOMIC DNA]</scope>
    <source>
        <strain evidence="3 5">R13</strain>
        <strain evidence="2 4">R14</strain>
    </source>
</reference>
<evidence type="ECO:0008006" key="6">
    <source>
        <dbReference type="Google" id="ProtNLM"/>
    </source>
</evidence>
<dbReference type="VEuPathDB" id="FungiDB:DD237_007921"/>
<accession>A0A3M6VDK8</accession>
<keyword evidence="4" id="KW-1185">Reference proteome</keyword>
<dbReference type="EMBL" id="QKXF01000782">
    <property type="protein sequence ID" value="RQM08928.1"/>
    <property type="molecule type" value="Genomic_DNA"/>
</dbReference>
<protein>
    <recommendedName>
        <fullName evidence="6">RxLR effector protein</fullName>
    </recommendedName>
</protein>
<evidence type="ECO:0000256" key="1">
    <source>
        <dbReference type="SAM" id="SignalP"/>
    </source>
</evidence>
<evidence type="ECO:0000313" key="2">
    <source>
        <dbReference type="EMBL" id="RMX62400.1"/>
    </source>
</evidence>
<name>A0A3M6VDK8_9STRA</name>
<feature type="signal peptide" evidence="1">
    <location>
        <begin position="1"/>
        <end position="22"/>
    </location>
</feature>